<sequence>MERSNNVGNREDQSNSNGNEEIQLSSTGNQRNPLNPSWTEKASYGRDAAILWSRRGQCSTHSGSRSYAVQSSTKCTCRMGISRIQNHQSIIQNKEGGDLMNIIQCYAPTNDSNDDIKDQFYELMQLVIEKCPRKDLTILMGDLNAKVGIDNTGYEDIMERHGLGERNENGERFANLCAFNKLVIGGTIFPHKRIHKATWISPDHTTENQIDHICIN</sequence>
<dbReference type="Proteomes" id="UP000277204">
    <property type="component" value="Unassembled WGS sequence"/>
</dbReference>
<accession>A0A183N2U0</accession>
<name>A0A183N2U0_9TREM</name>
<evidence type="ECO:0000313" key="2">
    <source>
        <dbReference type="EMBL" id="VDP43977.1"/>
    </source>
</evidence>
<dbReference type="InterPro" id="IPR027124">
    <property type="entry name" value="Swc5/CFDP1/2"/>
</dbReference>
<dbReference type="SUPFAM" id="SSF56219">
    <property type="entry name" value="DNase I-like"/>
    <property type="match status" value="1"/>
</dbReference>
<dbReference type="PANTHER" id="PTHR23227:SF67">
    <property type="entry name" value="CRANIOFACIAL DEVELOPMENT PROTEIN 2-LIKE"/>
    <property type="match status" value="1"/>
</dbReference>
<gene>
    <name evidence="2" type="ORF">SMRZ_LOCUS22615</name>
</gene>
<dbReference type="EMBL" id="UZAI01019257">
    <property type="protein sequence ID" value="VDP43977.1"/>
    <property type="molecule type" value="Genomic_DNA"/>
</dbReference>
<feature type="compositionally biased region" description="Polar residues" evidence="1">
    <location>
        <begin position="14"/>
        <end position="39"/>
    </location>
</feature>
<evidence type="ECO:0000256" key="1">
    <source>
        <dbReference type="SAM" id="MobiDB-lite"/>
    </source>
</evidence>
<dbReference type="PANTHER" id="PTHR23227">
    <property type="entry name" value="BUCENTAUR RELATED"/>
    <property type="match status" value="1"/>
</dbReference>
<feature type="compositionally biased region" description="Basic and acidic residues" evidence="1">
    <location>
        <begin position="1"/>
        <end position="13"/>
    </location>
</feature>
<dbReference type="InterPro" id="IPR036691">
    <property type="entry name" value="Endo/exonu/phosph_ase_sf"/>
</dbReference>
<organism evidence="2 3">
    <name type="scientific">Schistosoma margrebowiei</name>
    <dbReference type="NCBI Taxonomy" id="48269"/>
    <lineage>
        <taxon>Eukaryota</taxon>
        <taxon>Metazoa</taxon>
        <taxon>Spiralia</taxon>
        <taxon>Lophotrochozoa</taxon>
        <taxon>Platyhelminthes</taxon>
        <taxon>Trematoda</taxon>
        <taxon>Digenea</taxon>
        <taxon>Strigeidida</taxon>
        <taxon>Schistosomatoidea</taxon>
        <taxon>Schistosomatidae</taxon>
        <taxon>Schistosoma</taxon>
    </lineage>
</organism>
<proteinExistence type="predicted"/>
<dbReference type="AlphaFoldDB" id="A0A183N2U0"/>
<evidence type="ECO:0000313" key="3">
    <source>
        <dbReference type="Proteomes" id="UP000277204"/>
    </source>
</evidence>
<feature type="region of interest" description="Disordered" evidence="1">
    <location>
        <begin position="1"/>
        <end position="39"/>
    </location>
</feature>
<protein>
    <submittedName>
        <fullName evidence="2">Uncharacterized protein</fullName>
    </submittedName>
</protein>
<reference evidence="2 3" key="1">
    <citation type="submission" date="2018-11" db="EMBL/GenBank/DDBJ databases">
        <authorList>
            <consortium name="Pathogen Informatics"/>
        </authorList>
    </citation>
    <scope>NUCLEOTIDE SEQUENCE [LARGE SCALE GENOMIC DNA]</scope>
    <source>
        <strain evidence="2 3">Zambia</strain>
    </source>
</reference>
<dbReference type="Gene3D" id="3.60.10.10">
    <property type="entry name" value="Endonuclease/exonuclease/phosphatase"/>
    <property type="match status" value="1"/>
</dbReference>
<keyword evidence="3" id="KW-1185">Reference proteome</keyword>